<accession>A0A4U5MVH3</accession>
<reference evidence="1 2" key="1">
    <citation type="journal article" date="2015" name="Genome Biol.">
        <title>Comparative genomics of Steinernema reveals deeply conserved gene regulatory networks.</title>
        <authorList>
            <person name="Dillman A.R."/>
            <person name="Macchietto M."/>
            <person name="Porter C.F."/>
            <person name="Rogers A."/>
            <person name="Williams B."/>
            <person name="Antoshechkin I."/>
            <person name="Lee M.M."/>
            <person name="Goodwin Z."/>
            <person name="Lu X."/>
            <person name="Lewis E.E."/>
            <person name="Goodrich-Blair H."/>
            <person name="Stock S.P."/>
            <person name="Adams B.J."/>
            <person name="Sternberg P.W."/>
            <person name="Mortazavi A."/>
        </authorList>
    </citation>
    <scope>NUCLEOTIDE SEQUENCE [LARGE SCALE GENOMIC DNA]</scope>
    <source>
        <strain evidence="1 2">ALL</strain>
    </source>
</reference>
<proteinExistence type="predicted"/>
<keyword evidence="2" id="KW-1185">Reference proteome</keyword>
<evidence type="ECO:0000313" key="1">
    <source>
        <dbReference type="EMBL" id="TKR73857.1"/>
    </source>
</evidence>
<dbReference type="PROSITE" id="PS51257">
    <property type="entry name" value="PROKAR_LIPOPROTEIN"/>
    <property type="match status" value="1"/>
</dbReference>
<protein>
    <submittedName>
        <fullName evidence="1">Uncharacterized protein</fullName>
    </submittedName>
</protein>
<comment type="caution">
    <text evidence="1">The sequence shown here is derived from an EMBL/GenBank/DDBJ whole genome shotgun (WGS) entry which is preliminary data.</text>
</comment>
<dbReference type="Proteomes" id="UP000298663">
    <property type="component" value="Unassembled WGS sequence"/>
</dbReference>
<organism evidence="1 2">
    <name type="scientific">Steinernema carpocapsae</name>
    <name type="common">Entomopathogenic nematode</name>
    <dbReference type="NCBI Taxonomy" id="34508"/>
    <lineage>
        <taxon>Eukaryota</taxon>
        <taxon>Metazoa</taxon>
        <taxon>Ecdysozoa</taxon>
        <taxon>Nematoda</taxon>
        <taxon>Chromadorea</taxon>
        <taxon>Rhabditida</taxon>
        <taxon>Tylenchina</taxon>
        <taxon>Panagrolaimomorpha</taxon>
        <taxon>Strongyloidoidea</taxon>
        <taxon>Steinernematidae</taxon>
        <taxon>Steinernema</taxon>
    </lineage>
</organism>
<gene>
    <name evidence="1" type="ORF">L596_021112</name>
</gene>
<dbReference type="EMBL" id="AZBU02000006">
    <property type="protein sequence ID" value="TKR73857.1"/>
    <property type="molecule type" value="Genomic_DNA"/>
</dbReference>
<name>A0A4U5MVH3_STECR</name>
<dbReference type="AlphaFoldDB" id="A0A4U5MVH3"/>
<evidence type="ECO:0000313" key="2">
    <source>
        <dbReference type="Proteomes" id="UP000298663"/>
    </source>
</evidence>
<reference evidence="1 2" key="2">
    <citation type="journal article" date="2019" name="G3 (Bethesda)">
        <title>Hybrid Assembly of the Genome of the Entomopathogenic Nematode Steinernema carpocapsae Identifies the X-Chromosome.</title>
        <authorList>
            <person name="Serra L."/>
            <person name="Macchietto M."/>
            <person name="Macias-Munoz A."/>
            <person name="McGill C.J."/>
            <person name="Rodriguez I.M."/>
            <person name="Rodriguez B."/>
            <person name="Murad R."/>
            <person name="Mortazavi A."/>
        </authorList>
    </citation>
    <scope>NUCLEOTIDE SEQUENCE [LARGE SCALE GENOMIC DNA]</scope>
    <source>
        <strain evidence="1 2">ALL</strain>
    </source>
</reference>
<sequence length="109" mass="12796">MDCRPKVRAEFRERDFEYKQFLEWLILTCLVSQSCRLSFLSDPTRPLNVTIAKMKERRQRQVGSLARHVRTMPRFGHFPLSVSALRLADHSHYLTDTPAVPGMTFCNRK</sequence>